<feature type="signal peptide" evidence="2">
    <location>
        <begin position="1"/>
        <end position="19"/>
    </location>
</feature>
<evidence type="ECO:0000313" key="5">
    <source>
        <dbReference type="Proteomes" id="UP000580839"/>
    </source>
</evidence>
<sequence>MTLRIAPFLLVLAASAAHARSLPPGPVLGQPAAYVIVTPSSFASEFQRLAHWKTRYGVPAVVKPLEEIVAEYPSGRDDAERVRMFLNDASTQWGTQWVLLGGDAPWVPARQVHSAFLGGLDFASDLYFATRGGDWDDNLNGIFGEAYASPSAPGDSVDLTPRLWLGRAPVRSAAEARAFVGKTLLASFEPVVARPFRAVLAAEVLYPFPWTPGTPPVIDGAPYAESVIPTLTAHPDIEITRLYQNVPDPNWPDALPLSHDAVLDALEDGADFVAAITHGTQEFITVGPDLITGDDLAATTNGRVLTRGWLWGSHTGDFTADCVAERWVRTPTGGAVACIAPSNYTFASPTPQYLGAFMNAAFGPAAPAIGVAHAEALLGFIPFAIFDGAHRLHVMDLTLFGDPGTQLYAPPAAAFAVEAPAAERGSTSYALAVTRGALPVPGASVCAIVDDREWVRGSTDVEGRVRLPFASPLERAVLLTVVTPDGGRWSADRLAEGTVGVPSGDLAGPRLVAPSPNPARESIRFAGHAGTGGGAARLEVIDLGGRRVRALPITPGAFELRWDLRDAAGRRVPEGVYFARLIDGAKTTALATRRLIVLR</sequence>
<dbReference type="InterPro" id="IPR029030">
    <property type="entry name" value="Caspase-like_dom_sf"/>
</dbReference>
<dbReference type="AlphaFoldDB" id="A0A849SHA6"/>
<comment type="caution">
    <text evidence="4">The sequence shown here is derived from an EMBL/GenBank/DDBJ whole genome shotgun (WGS) entry which is preliminary data.</text>
</comment>
<dbReference type="GO" id="GO:0008234">
    <property type="term" value="F:cysteine-type peptidase activity"/>
    <property type="evidence" value="ECO:0007669"/>
    <property type="project" value="InterPro"/>
</dbReference>
<feature type="chain" id="PRO_5032321813" description="Gingipain domain-containing protein" evidence="2">
    <location>
        <begin position="20"/>
        <end position="599"/>
    </location>
</feature>
<dbReference type="InterPro" id="IPR029031">
    <property type="entry name" value="Gingipain_N_sf"/>
</dbReference>
<dbReference type="EMBL" id="JABFRW010000082">
    <property type="protein sequence ID" value="NOT33946.1"/>
    <property type="molecule type" value="Genomic_DNA"/>
</dbReference>
<dbReference type="Gene3D" id="2.60.40.4070">
    <property type="match status" value="1"/>
</dbReference>
<protein>
    <recommendedName>
        <fullName evidence="3">Gingipain domain-containing protein</fullName>
    </recommendedName>
</protein>
<accession>A0A849SHA6</accession>
<dbReference type="InterPro" id="IPR001769">
    <property type="entry name" value="Gingipain"/>
</dbReference>
<name>A0A849SHA6_UNCEI</name>
<organism evidence="4 5">
    <name type="scientific">Eiseniibacteriota bacterium</name>
    <dbReference type="NCBI Taxonomy" id="2212470"/>
    <lineage>
        <taxon>Bacteria</taxon>
        <taxon>Candidatus Eiseniibacteriota</taxon>
    </lineage>
</organism>
<evidence type="ECO:0000313" key="4">
    <source>
        <dbReference type="EMBL" id="NOT33946.1"/>
    </source>
</evidence>
<evidence type="ECO:0000256" key="1">
    <source>
        <dbReference type="ARBA" id="ARBA00022729"/>
    </source>
</evidence>
<evidence type="ECO:0000256" key="2">
    <source>
        <dbReference type="SAM" id="SignalP"/>
    </source>
</evidence>
<dbReference type="SUPFAM" id="SSF52129">
    <property type="entry name" value="Caspase-like"/>
    <property type="match status" value="1"/>
</dbReference>
<dbReference type="Gene3D" id="3.40.50.1460">
    <property type="match status" value="1"/>
</dbReference>
<dbReference type="Proteomes" id="UP000580839">
    <property type="component" value="Unassembled WGS sequence"/>
</dbReference>
<dbReference type="Gene3D" id="3.40.50.10390">
    <property type="entry name" value="Gingipain r, domain 1"/>
    <property type="match status" value="1"/>
</dbReference>
<reference evidence="4 5" key="1">
    <citation type="submission" date="2020-04" db="EMBL/GenBank/DDBJ databases">
        <title>Metagenomic profiling of ammonia- and methane-oxidizing microorganisms in a Dutch drinking water treatment plant.</title>
        <authorList>
            <person name="Poghosyan L."/>
            <person name="Leucker S."/>
        </authorList>
    </citation>
    <scope>NUCLEOTIDE SEQUENCE [LARGE SCALE GENOMIC DNA]</scope>
    <source>
        <strain evidence="4">S-RSF-IL-03</strain>
    </source>
</reference>
<feature type="domain" description="Gingipain" evidence="3">
    <location>
        <begin position="34"/>
        <end position="406"/>
    </location>
</feature>
<proteinExistence type="predicted"/>
<gene>
    <name evidence="4" type="ORF">HOP12_07225</name>
</gene>
<dbReference type="Pfam" id="PF01364">
    <property type="entry name" value="Peptidase_C25"/>
    <property type="match status" value="1"/>
</dbReference>
<dbReference type="GO" id="GO:0006508">
    <property type="term" value="P:proteolysis"/>
    <property type="evidence" value="ECO:0007669"/>
    <property type="project" value="InterPro"/>
</dbReference>
<evidence type="ECO:0000259" key="3">
    <source>
        <dbReference type="Pfam" id="PF01364"/>
    </source>
</evidence>
<keyword evidence="1 2" id="KW-0732">Signal</keyword>